<keyword evidence="5" id="KW-0449">Lipoprotein</keyword>
<keyword evidence="1" id="KW-1003">Cell membrane</keyword>
<dbReference type="Proteomes" id="UP000269097">
    <property type="component" value="Chromosome"/>
</dbReference>
<feature type="signal peptide" evidence="7">
    <location>
        <begin position="1"/>
        <end position="21"/>
    </location>
</feature>
<dbReference type="Pfam" id="PF01547">
    <property type="entry name" value="SBP_bac_1"/>
    <property type="match status" value="1"/>
</dbReference>
<evidence type="ECO:0000256" key="7">
    <source>
        <dbReference type="SAM" id="SignalP"/>
    </source>
</evidence>
<name>A0A3G3JXF1_9BACL</name>
<dbReference type="Gene3D" id="3.40.190.10">
    <property type="entry name" value="Periplasmic binding protein-like II"/>
    <property type="match status" value="1"/>
</dbReference>
<evidence type="ECO:0000256" key="4">
    <source>
        <dbReference type="ARBA" id="ARBA00023139"/>
    </source>
</evidence>
<keyword evidence="9" id="KW-1185">Reference proteome</keyword>
<dbReference type="PANTHER" id="PTHR43649">
    <property type="entry name" value="ARABINOSE-BINDING PROTEIN-RELATED"/>
    <property type="match status" value="1"/>
</dbReference>
<dbReference type="KEGG" id="coh:EAV92_06160"/>
<dbReference type="AlphaFoldDB" id="A0A3G3JXF1"/>
<evidence type="ECO:0000313" key="9">
    <source>
        <dbReference type="Proteomes" id="UP000269097"/>
    </source>
</evidence>
<dbReference type="PANTHER" id="PTHR43649:SF33">
    <property type="entry name" value="POLYGALACTURONAN_RHAMNOGALACTURONAN-BINDING PROTEIN YTCQ"/>
    <property type="match status" value="1"/>
</dbReference>
<dbReference type="InterPro" id="IPR050490">
    <property type="entry name" value="Bact_solute-bd_prot1"/>
</dbReference>
<dbReference type="InterPro" id="IPR006059">
    <property type="entry name" value="SBP"/>
</dbReference>
<evidence type="ECO:0000256" key="5">
    <source>
        <dbReference type="ARBA" id="ARBA00023288"/>
    </source>
</evidence>
<sequence>MNAKKWVSTLLTACMVMLLLAACGKGNNEGAASSSSASASPSASASESASASPSAAPADLSGKLTVWTYFDQVKILADNFMKVHPNVKVDVQIFPGDQYQTKLMSALQSGKNTPDIMDLDHGYIGKFLESPFLADLSAMGGEDLVKSYVPYVTAYGRSADGKLRAISDNSSPGGFWYVRETAKKYLGTDDPDQISAMVDSWDKVIELGKKVAKDSGGKVHLIQGASGLFDIEAFNTESWVKDGKLNIDPKWKDTYATQLKIRSEGVDAKLGFMSSGWGSALNDGSVVLTSMPSWATFMIGNKDGAAKGKFGIAKTPEGWYNGGRWEAIYDKSPNKELAYEFLKYVASPEWQTINLQQTGNMPSNAAVFDQLQDSFKGDLYGDQLILKGFAEQMKSMPARQPNKYDDDILGKWVKVASQGIDNNTPYDDVVAAFKKEVKNTYPEIQVD</sequence>
<dbReference type="RefSeq" id="WP_123040249.1">
    <property type="nucleotide sequence ID" value="NZ_CP033433.1"/>
</dbReference>
<evidence type="ECO:0000256" key="3">
    <source>
        <dbReference type="ARBA" id="ARBA00023136"/>
    </source>
</evidence>
<evidence type="ECO:0000313" key="8">
    <source>
        <dbReference type="EMBL" id="AYQ72189.1"/>
    </source>
</evidence>
<dbReference type="SUPFAM" id="SSF53850">
    <property type="entry name" value="Periplasmic binding protein-like II"/>
    <property type="match status" value="1"/>
</dbReference>
<dbReference type="PROSITE" id="PS51257">
    <property type="entry name" value="PROKAR_LIPOPROTEIN"/>
    <property type="match status" value="1"/>
</dbReference>
<protein>
    <submittedName>
        <fullName evidence="8">Extracellular solute-binding protein</fullName>
    </submittedName>
</protein>
<organism evidence="8 9">
    <name type="scientific">Cohnella candidum</name>
    <dbReference type="NCBI Taxonomy" id="2674991"/>
    <lineage>
        <taxon>Bacteria</taxon>
        <taxon>Bacillati</taxon>
        <taxon>Bacillota</taxon>
        <taxon>Bacilli</taxon>
        <taxon>Bacillales</taxon>
        <taxon>Paenibacillaceae</taxon>
        <taxon>Cohnella</taxon>
    </lineage>
</organism>
<keyword evidence="3" id="KW-0472">Membrane</keyword>
<dbReference type="EMBL" id="CP033433">
    <property type="protein sequence ID" value="AYQ72189.1"/>
    <property type="molecule type" value="Genomic_DNA"/>
</dbReference>
<feature type="chain" id="PRO_5038399241" evidence="7">
    <location>
        <begin position="22"/>
        <end position="447"/>
    </location>
</feature>
<evidence type="ECO:0000256" key="2">
    <source>
        <dbReference type="ARBA" id="ARBA00022729"/>
    </source>
</evidence>
<accession>A0A3G3JXF1</accession>
<reference evidence="8 9" key="1">
    <citation type="submission" date="2018-10" db="EMBL/GenBank/DDBJ databases">
        <title>Genome Sequence of Cohnella sp.</title>
        <authorList>
            <person name="Srinivasan S."/>
            <person name="Kim M.K."/>
        </authorList>
    </citation>
    <scope>NUCLEOTIDE SEQUENCE [LARGE SCALE GENOMIC DNA]</scope>
    <source>
        <strain evidence="8 9">18JY8-7</strain>
    </source>
</reference>
<evidence type="ECO:0000256" key="1">
    <source>
        <dbReference type="ARBA" id="ARBA00022475"/>
    </source>
</evidence>
<proteinExistence type="predicted"/>
<keyword evidence="4" id="KW-0564">Palmitate</keyword>
<feature type="region of interest" description="Disordered" evidence="6">
    <location>
        <begin position="31"/>
        <end position="58"/>
    </location>
</feature>
<evidence type="ECO:0000256" key="6">
    <source>
        <dbReference type="SAM" id="MobiDB-lite"/>
    </source>
</evidence>
<keyword evidence="2 7" id="KW-0732">Signal</keyword>
<gene>
    <name evidence="8" type="ORF">EAV92_06160</name>
</gene>